<organism evidence="2 3">
    <name type="scientific">Aquilegia coerulea</name>
    <name type="common">Rocky mountain columbine</name>
    <dbReference type="NCBI Taxonomy" id="218851"/>
    <lineage>
        <taxon>Eukaryota</taxon>
        <taxon>Viridiplantae</taxon>
        <taxon>Streptophyta</taxon>
        <taxon>Embryophyta</taxon>
        <taxon>Tracheophyta</taxon>
        <taxon>Spermatophyta</taxon>
        <taxon>Magnoliopsida</taxon>
        <taxon>Ranunculales</taxon>
        <taxon>Ranunculaceae</taxon>
        <taxon>Thalictroideae</taxon>
        <taxon>Aquilegia</taxon>
    </lineage>
</organism>
<accession>A0A2G5DA42</accession>
<dbReference type="Proteomes" id="UP000230069">
    <property type="component" value="Unassembled WGS sequence"/>
</dbReference>
<evidence type="ECO:0000256" key="1">
    <source>
        <dbReference type="SAM" id="SignalP"/>
    </source>
</evidence>
<evidence type="ECO:0000313" key="3">
    <source>
        <dbReference type="Proteomes" id="UP000230069"/>
    </source>
</evidence>
<sequence>MTPFLQQVVIFGLWSLLSFAVNSDISFKNSARHQKAKHQRHCLSALRSSKSVGAYFLSMLRLDRTQIYI</sequence>
<proteinExistence type="predicted"/>
<dbReference type="EMBL" id="KZ305042">
    <property type="protein sequence ID" value="PIA40381.1"/>
    <property type="molecule type" value="Genomic_DNA"/>
</dbReference>
<feature type="chain" id="PRO_5013592775" description="Secreted protein" evidence="1">
    <location>
        <begin position="21"/>
        <end position="69"/>
    </location>
</feature>
<reference evidence="2 3" key="1">
    <citation type="submission" date="2017-09" db="EMBL/GenBank/DDBJ databases">
        <title>WGS assembly of Aquilegia coerulea Goldsmith.</title>
        <authorList>
            <person name="Hodges S."/>
            <person name="Kramer E."/>
            <person name="Nordborg M."/>
            <person name="Tomkins J."/>
            <person name="Borevitz J."/>
            <person name="Derieg N."/>
            <person name="Yan J."/>
            <person name="Mihaltcheva S."/>
            <person name="Hayes R.D."/>
            <person name="Rokhsar D."/>
        </authorList>
    </citation>
    <scope>NUCLEOTIDE SEQUENCE [LARGE SCALE GENOMIC DNA]</scope>
    <source>
        <strain evidence="3">cv. Goldsmith</strain>
    </source>
</reference>
<evidence type="ECO:0000313" key="2">
    <source>
        <dbReference type="EMBL" id="PIA40381.1"/>
    </source>
</evidence>
<gene>
    <name evidence="2" type="ORF">AQUCO_02500227v1</name>
</gene>
<keyword evidence="1" id="KW-0732">Signal</keyword>
<name>A0A2G5DA42_AQUCA</name>
<dbReference type="AlphaFoldDB" id="A0A2G5DA42"/>
<keyword evidence="3" id="KW-1185">Reference proteome</keyword>
<feature type="signal peptide" evidence="1">
    <location>
        <begin position="1"/>
        <end position="20"/>
    </location>
</feature>
<protein>
    <recommendedName>
        <fullName evidence="4">Secreted protein</fullName>
    </recommendedName>
</protein>
<dbReference type="InParanoid" id="A0A2G5DA42"/>
<evidence type="ECO:0008006" key="4">
    <source>
        <dbReference type="Google" id="ProtNLM"/>
    </source>
</evidence>